<evidence type="ECO:0000313" key="3">
    <source>
        <dbReference type="Proteomes" id="UP000485058"/>
    </source>
</evidence>
<keyword evidence="3" id="KW-1185">Reference proteome</keyword>
<proteinExistence type="predicted"/>
<sequence length="193" mass="21133">MAALPRLRCSVPCTGWHAGARHRLCSVVIRAEPSESRPGLLDDEARLAQLEDAVRKKKRASGVAAPPRKIQIRGQETKVEEASNRAEWKEGQLFPEGFDNMTLGDKITELYLGRRGILFWANKAAYASVFIVIGGWVCTPQPWLVHIAWRPASMRREGKECESTTQGPYGPTSGHSLAASSPPGPPTHWAGAP</sequence>
<protein>
    <submittedName>
        <fullName evidence="2">Uncharacterized protein</fullName>
    </submittedName>
</protein>
<dbReference type="Proteomes" id="UP000485058">
    <property type="component" value="Unassembled WGS sequence"/>
</dbReference>
<feature type="region of interest" description="Disordered" evidence="1">
    <location>
        <begin position="158"/>
        <end position="193"/>
    </location>
</feature>
<name>A0A699YL86_HAELA</name>
<dbReference type="AlphaFoldDB" id="A0A699YL86"/>
<gene>
    <name evidence="2" type="ORF">HaLaN_02454</name>
</gene>
<feature type="non-terminal residue" evidence="2">
    <location>
        <position position="193"/>
    </location>
</feature>
<dbReference type="PANTHER" id="PTHR36347:SF1">
    <property type="entry name" value="EXPRESSED PROTEIN"/>
    <property type="match status" value="1"/>
</dbReference>
<reference evidence="2 3" key="1">
    <citation type="submission" date="2020-02" db="EMBL/GenBank/DDBJ databases">
        <title>Draft genome sequence of Haematococcus lacustris strain NIES-144.</title>
        <authorList>
            <person name="Morimoto D."/>
            <person name="Nakagawa S."/>
            <person name="Yoshida T."/>
            <person name="Sawayama S."/>
        </authorList>
    </citation>
    <scope>NUCLEOTIDE SEQUENCE [LARGE SCALE GENOMIC DNA]</scope>
    <source>
        <strain evidence="2 3">NIES-144</strain>
    </source>
</reference>
<comment type="caution">
    <text evidence="2">The sequence shown here is derived from an EMBL/GenBank/DDBJ whole genome shotgun (WGS) entry which is preliminary data.</text>
</comment>
<evidence type="ECO:0000313" key="2">
    <source>
        <dbReference type="EMBL" id="GFH07624.1"/>
    </source>
</evidence>
<dbReference type="GO" id="GO:0009507">
    <property type="term" value="C:chloroplast"/>
    <property type="evidence" value="ECO:0007669"/>
    <property type="project" value="TreeGrafter"/>
</dbReference>
<dbReference type="EMBL" id="BLLF01000106">
    <property type="protein sequence ID" value="GFH07624.1"/>
    <property type="molecule type" value="Genomic_DNA"/>
</dbReference>
<feature type="compositionally biased region" description="Polar residues" evidence="1">
    <location>
        <begin position="163"/>
        <end position="179"/>
    </location>
</feature>
<organism evidence="2 3">
    <name type="scientific">Haematococcus lacustris</name>
    <name type="common">Green alga</name>
    <name type="synonym">Haematococcus pluvialis</name>
    <dbReference type="NCBI Taxonomy" id="44745"/>
    <lineage>
        <taxon>Eukaryota</taxon>
        <taxon>Viridiplantae</taxon>
        <taxon>Chlorophyta</taxon>
        <taxon>core chlorophytes</taxon>
        <taxon>Chlorophyceae</taxon>
        <taxon>CS clade</taxon>
        <taxon>Chlamydomonadales</taxon>
        <taxon>Haematococcaceae</taxon>
        <taxon>Haematococcus</taxon>
    </lineage>
</organism>
<accession>A0A699YL86</accession>
<dbReference type="PANTHER" id="PTHR36347">
    <property type="entry name" value="EXPRESSED PROTEIN"/>
    <property type="match status" value="1"/>
</dbReference>
<feature type="non-terminal residue" evidence="2">
    <location>
        <position position="1"/>
    </location>
</feature>
<evidence type="ECO:0000256" key="1">
    <source>
        <dbReference type="SAM" id="MobiDB-lite"/>
    </source>
</evidence>